<sequence length="336" mass="35943">MAIKVGINGYGRIGRNVLRAIYEAGRSDEIRVVAVNDLGDAETNAHLTRVDTAHGRFPGTVEVRDGNLVVNGDEIKVLAERDPAKLPWGELGVDVVMECTGLFASKEKASAHLQGGAKKVLISAPAGKDVDASVVYGVNHDVLRADDAIVSNASCTTNCLAPMVKPLNDAIGLEQGLMTTIHAYTNDQVLTDVYHKDLRRARSATMSQIPTKTGAAAMVGLVLPELDGRLDGYAMRIPTINVSSVDLSFIASRDTSVDEVNEVVKAAAEGPLKGVLGYSDGPYVSVDFNHDPHSSTFDATLTKVSGRLVKACAWYDNEWGFSNRMLDTALAMMKAK</sequence>
<dbReference type="InterPro" id="IPR020830">
    <property type="entry name" value="GlycerAld_3-P_DH_AS"/>
</dbReference>
<dbReference type="NCBIfam" id="TIGR01534">
    <property type="entry name" value="GAPDH-I"/>
    <property type="match status" value="1"/>
</dbReference>
<evidence type="ECO:0000256" key="3">
    <source>
        <dbReference type="RuleBase" id="RU000397"/>
    </source>
</evidence>
<dbReference type="InterPro" id="IPR020829">
    <property type="entry name" value="GlycerAld_3-P_DH_cat"/>
</dbReference>
<dbReference type="Proteomes" id="UP001556637">
    <property type="component" value="Unassembled WGS sequence"/>
</dbReference>
<comment type="caution">
    <text evidence="6">The sequence shown here is derived from an EMBL/GenBank/DDBJ whole genome shotgun (WGS) entry which is preliminary data.</text>
</comment>
<protein>
    <recommendedName>
        <fullName evidence="4">Glyceraldehyde-3-phosphate dehydrogenase</fullName>
        <ecNumber evidence="4">1.2.1.-</ecNumber>
    </recommendedName>
</protein>
<dbReference type="EMBL" id="JBAKFF010000001">
    <property type="protein sequence ID" value="MEX0431116.1"/>
    <property type="molecule type" value="Genomic_DNA"/>
</dbReference>
<evidence type="ECO:0000313" key="6">
    <source>
        <dbReference type="EMBL" id="MEX0431116.1"/>
    </source>
</evidence>
<keyword evidence="7" id="KW-1185">Reference proteome</keyword>
<dbReference type="InterPro" id="IPR020828">
    <property type="entry name" value="GlycerAld_3-P_DH_NAD(P)-bd"/>
</dbReference>
<dbReference type="PROSITE" id="PS00071">
    <property type="entry name" value="GAPDH"/>
    <property type="match status" value="1"/>
</dbReference>
<dbReference type="Pfam" id="PF02800">
    <property type="entry name" value="Gp_dh_C"/>
    <property type="match status" value="1"/>
</dbReference>
<dbReference type="PRINTS" id="PR00078">
    <property type="entry name" value="G3PDHDRGNASE"/>
</dbReference>
<evidence type="ECO:0000259" key="5">
    <source>
        <dbReference type="SMART" id="SM00846"/>
    </source>
</evidence>
<dbReference type="Gene3D" id="3.30.360.10">
    <property type="entry name" value="Dihydrodipicolinate Reductase, domain 2"/>
    <property type="match status" value="1"/>
</dbReference>
<keyword evidence="2 4" id="KW-0560">Oxidoreductase</keyword>
<feature type="domain" description="Glyceraldehyde 3-phosphate dehydrogenase NAD(P) binding" evidence="5">
    <location>
        <begin position="3"/>
        <end position="155"/>
    </location>
</feature>
<dbReference type="Pfam" id="PF00044">
    <property type="entry name" value="Gp_dh_N"/>
    <property type="match status" value="1"/>
</dbReference>
<evidence type="ECO:0000256" key="2">
    <source>
        <dbReference type="ARBA" id="ARBA00023002"/>
    </source>
</evidence>
<dbReference type="EC" id="1.2.1.-" evidence="4"/>
<dbReference type="CDD" id="cd18126">
    <property type="entry name" value="GAPDH_I_C"/>
    <property type="match status" value="1"/>
</dbReference>
<dbReference type="CDD" id="cd05214">
    <property type="entry name" value="GAPDH_I_N"/>
    <property type="match status" value="1"/>
</dbReference>
<dbReference type="SUPFAM" id="SSF51735">
    <property type="entry name" value="NAD(P)-binding Rossmann-fold domains"/>
    <property type="match status" value="1"/>
</dbReference>
<comment type="similarity">
    <text evidence="1 3">Belongs to the glyceraldehyde-3-phosphate dehydrogenase family.</text>
</comment>
<proteinExistence type="inferred from homology"/>
<dbReference type="InterPro" id="IPR006424">
    <property type="entry name" value="Glyceraldehyde-3-P_DH_1"/>
</dbReference>
<dbReference type="InterPro" id="IPR036291">
    <property type="entry name" value="NAD(P)-bd_dom_sf"/>
</dbReference>
<name>A0ABV3T7E4_9GAMM</name>
<evidence type="ECO:0000256" key="4">
    <source>
        <dbReference type="RuleBase" id="RU361160"/>
    </source>
</evidence>
<dbReference type="InterPro" id="IPR020831">
    <property type="entry name" value="GlycerAld/Erythrose_P_DH"/>
</dbReference>
<organism evidence="6 7">
    <name type="scientific">Spiribacter insolitus</name>
    <dbReference type="NCBI Taxonomy" id="3122417"/>
    <lineage>
        <taxon>Bacteria</taxon>
        <taxon>Pseudomonadati</taxon>
        <taxon>Pseudomonadota</taxon>
        <taxon>Gammaproteobacteria</taxon>
        <taxon>Chromatiales</taxon>
        <taxon>Ectothiorhodospiraceae</taxon>
        <taxon>Spiribacter</taxon>
    </lineage>
</organism>
<gene>
    <name evidence="6" type="primary">gap</name>
    <name evidence="6" type="ORF">V6X30_06865</name>
</gene>
<evidence type="ECO:0000313" key="7">
    <source>
        <dbReference type="Proteomes" id="UP001556637"/>
    </source>
</evidence>
<dbReference type="SMART" id="SM00846">
    <property type="entry name" value="Gp_dh_N"/>
    <property type="match status" value="1"/>
</dbReference>
<evidence type="ECO:0000256" key="1">
    <source>
        <dbReference type="ARBA" id="ARBA00007406"/>
    </source>
</evidence>
<reference evidence="6 7" key="1">
    <citation type="submission" date="2024-02" db="EMBL/GenBank/DDBJ databases">
        <title>New especies of Spiribacter isolated from saline water.</title>
        <authorList>
            <person name="Leon M.J."/>
            <person name="De La Haba R."/>
            <person name="Sanchez-Porro C."/>
            <person name="Ventosa A."/>
        </authorList>
    </citation>
    <scope>NUCLEOTIDE SEQUENCE [LARGE SCALE GENOMIC DNA]</scope>
    <source>
        <strain evidence="7">ag22IC4-189</strain>
    </source>
</reference>
<dbReference type="PIRSF" id="PIRSF000149">
    <property type="entry name" value="GAP_DH"/>
    <property type="match status" value="1"/>
</dbReference>
<dbReference type="RefSeq" id="WP_367983881.1">
    <property type="nucleotide sequence ID" value="NZ_JBAKFF010000001.1"/>
</dbReference>
<dbReference type="SUPFAM" id="SSF55347">
    <property type="entry name" value="Glyceraldehyde-3-phosphate dehydrogenase-like, C-terminal domain"/>
    <property type="match status" value="1"/>
</dbReference>
<dbReference type="Gene3D" id="3.40.50.720">
    <property type="entry name" value="NAD(P)-binding Rossmann-like Domain"/>
    <property type="match status" value="1"/>
</dbReference>
<accession>A0ABV3T7E4</accession>
<dbReference type="PANTHER" id="PTHR43148">
    <property type="entry name" value="GLYCERALDEHYDE-3-PHOSPHATE DEHYDROGENASE 2"/>
    <property type="match status" value="1"/>
</dbReference>